<dbReference type="AlphaFoldDB" id="A0A3N2E0N9"/>
<evidence type="ECO:0000256" key="11">
    <source>
        <dbReference type="SAM" id="Phobius"/>
    </source>
</evidence>
<dbReference type="GO" id="GO:0005886">
    <property type="term" value="C:plasma membrane"/>
    <property type="evidence" value="ECO:0007669"/>
    <property type="project" value="UniProtKB-SubCell"/>
</dbReference>
<keyword evidence="11" id="KW-1133">Transmembrane helix</keyword>
<keyword evidence="6" id="KW-0997">Cell inner membrane</keyword>
<keyword evidence="8" id="KW-0653">Protein transport</keyword>
<keyword evidence="13" id="KW-1185">Reference proteome</keyword>
<evidence type="ECO:0000313" key="12">
    <source>
        <dbReference type="EMBL" id="ROS05199.1"/>
    </source>
</evidence>
<evidence type="ECO:0000256" key="10">
    <source>
        <dbReference type="ARBA" id="ARBA00030772"/>
    </source>
</evidence>
<keyword evidence="9 11" id="KW-0472">Membrane</keyword>
<keyword evidence="5" id="KW-1003">Cell membrane</keyword>
<keyword evidence="7 11" id="KW-0812">Transmembrane</keyword>
<evidence type="ECO:0000256" key="3">
    <source>
        <dbReference type="ARBA" id="ARBA00021563"/>
    </source>
</evidence>
<dbReference type="GO" id="GO:0015627">
    <property type="term" value="C:type II protein secretion system complex"/>
    <property type="evidence" value="ECO:0007669"/>
    <property type="project" value="InterPro"/>
</dbReference>
<dbReference type="OrthoDB" id="6118198at2"/>
<comment type="caution">
    <text evidence="12">The sequence shown here is derived from an EMBL/GenBank/DDBJ whole genome shotgun (WGS) entry which is preliminary data.</text>
</comment>
<name>A0A3N2E0N9_9GAMM</name>
<evidence type="ECO:0000256" key="9">
    <source>
        <dbReference type="ARBA" id="ARBA00023136"/>
    </source>
</evidence>
<organism evidence="12 13">
    <name type="scientific">Sinobacterium caligoides</name>
    <dbReference type="NCBI Taxonomy" id="933926"/>
    <lineage>
        <taxon>Bacteria</taxon>
        <taxon>Pseudomonadati</taxon>
        <taxon>Pseudomonadota</taxon>
        <taxon>Gammaproteobacteria</taxon>
        <taxon>Cellvibrionales</taxon>
        <taxon>Spongiibacteraceae</taxon>
        <taxon>Sinobacterium</taxon>
    </lineage>
</organism>
<dbReference type="EMBL" id="RKHR01000003">
    <property type="protein sequence ID" value="ROS05199.1"/>
    <property type="molecule type" value="Genomic_DNA"/>
</dbReference>
<sequence length="262" mass="28395">MSDLPLLKRKHKVIIAVLLMALFFLLLIIKAPAKLVFSAAKLAGVPLYAVGVGGTLWRGHADQLALPIEGGEYWQLGEVDWQLEALPLLLGRIDIAAQSHYKAQKLNVVAQLSSASLVLKRADIQLPAPLLGRLFPMLPLLGGALEAKVDHAEVDLSTNNLLSLEAQLWWRGLSVDQGSYVLLGDYHADVHNLNEGIKADIKDLQANLAVSGTVSLAQSGSYQVNLNLRPTNRLDPSAIEVLSLLAPQQRDGSYLIKQGGRL</sequence>
<evidence type="ECO:0000256" key="1">
    <source>
        <dbReference type="ARBA" id="ARBA00004533"/>
    </source>
</evidence>
<evidence type="ECO:0000313" key="13">
    <source>
        <dbReference type="Proteomes" id="UP000275394"/>
    </source>
</evidence>
<dbReference type="RefSeq" id="WP_123711132.1">
    <property type="nucleotide sequence ID" value="NZ_RKHR01000003.1"/>
</dbReference>
<dbReference type="GO" id="GO:0015628">
    <property type="term" value="P:protein secretion by the type II secretion system"/>
    <property type="evidence" value="ECO:0007669"/>
    <property type="project" value="InterPro"/>
</dbReference>
<comment type="similarity">
    <text evidence="2">Belongs to the GSP N family.</text>
</comment>
<keyword evidence="4" id="KW-0813">Transport</keyword>
<evidence type="ECO:0000256" key="8">
    <source>
        <dbReference type="ARBA" id="ARBA00022927"/>
    </source>
</evidence>
<gene>
    <name evidence="12" type="ORF">EDC56_0728</name>
</gene>
<evidence type="ECO:0000256" key="6">
    <source>
        <dbReference type="ARBA" id="ARBA00022519"/>
    </source>
</evidence>
<evidence type="ECO:0000256" key="2">
    <source>
        <dbReference type="ARBA" id="ARBA00007208"/>
    </source>
</evidence>
<reference evidence="12 13" key="1">
    <citation type="submission" date="2018-11" db="EMBL/GenBank/DDBJ databases">
        <title>Genomic Encyclopedia of Type Strains, Phase IV (KMG-IV): sequencing the most valuable type-strain genomes for metagenomic binning, comparative biology and taxonomic classification.</title>
        <authorList>
            <person name="Goeker M."/>
        </authorList>
    </citation>
    <scope>NUCLEOTIDE SEQUENCE [LARGE SCALE GENOMIC DNA]</scope>
    <source>
        <strain evidence="12 13">DSM 100316</strain>
    </source>
</reference>
<dbReference type="Proteomes" id="UP000275394">
    <property type="component" value="Unassembled WGS sequence"/>
</dbReference>
<evidence type="ECO:0000256" key="7">
    <source>
        <dbReference type="ARBA" id="ARBA00022692"/>
    </source>
</evidence>
<dbReference type="InterPro" id="IPR022792">
    <property type="entry name" value="T2SS_protein-GspN"/>
</dbReference>
<dbReference type="Pfam" id="PF01203">
    <property type="entry name" value="T2SSN"/>
    <property type="match status" value="1"/>
</dbReference>
<proteinExistence type="inferred from homology"/>
<evidence type="ECO:0000256" key="4">
    <source>
        <dbReference type="ARBA" id="ARBA00022448"/>
    </source>
</evidence>
<protein>
    <recommendedName>
        <fullName evidence="3">Type II secretion system protein N</fullName>
    </recommendedName>
    <alternativeName>
        <fullName evidence="10">General secretion pathway protein N</fullName>
    </alternativeName>
</protein>
<evidence type="ECO:0000256" key="5">
    <source>
        <dbReference type="ARBA" id="ARBA00022475"/>
    </source>
</evidence>
<comment type="subcellular location">
    <subcellularLocation>
        <location evidence="1">Cell inner membrane</location>
    </subcellularLocation>
</comment>
<accession>A0A3N2E0N9</accession>
<feature type="transmembrane region" description="Helical" evidence="11">
    <location>
        <begin position="12"/>
        <end position="29"/>
    </location>
</feature>